<gene>
    <name evidence="7" type="ORF">EL17_05280</name>
</gene>
<keyword evidence="2" id="KW-1003">Cell membrane</keyword>
<sequence length="240" mass="26576">MLSLLSKEINGFFNQITGYLILGVFLIAIGLIVWVFPDTSVLEYGFADLEALFVYTPYVFVFMVPAITMKMIAEERRSGTWELLMTAPLNSFQIVLAKYLAAVVLVVITLLPTLVYHFSIVQLGDPVGNIDSAGFFGSFLGLMLIGAVFTAIGLFSSALTDNQIVAFVLGVFISFLFYFGLTALTDLQASGGISLFLENISLSYHYRSMSRGVIDSLNLLYFLTLITIFLMATAFIIRRR</sequence>
<name>A0A074L3P9_9BACT</name>
<dbReference type="PANTHER" id="PTHR30294">
    <property type="entry name" value="MEMBRANE COMPONENT OF ABC TRANSPORTER YHHJ-RELATED"/>
    <property type="match status" value="1"/>
</dbReference>
<keyword evidence="5 6" id="KW-0472">Membrane</keyword>
<reference evidence="7 8" key="1">
    <citation type="submission" date="2014-04" db="EMBL/GenBank/DDBJ databases">
        <title>Characterization and application of a salt tolerant electro-active bacterium.</title>
        <authorList>
            <person name="Yang L."/>
            <person name="Wei S."/>
            <person name="Tay Q.X.M."/>
        </authorList>
    </citation>
    <scope>NUCLEOTIDE SEQUENCE [LARGE SCALE GENOMIC DNA]</scope>
    <source>
        <strain evidence="7 8">LY1</strain>
    </source>
</reference>
<feature type="transmembrane region" description="Helical" evidence="6">
    <location>
        <begin position="94"/>
        <end position="115"/>
    </location>
</feature>
<evidence type="ECO:0000256" key="2">
    <source>
        <dbReference type="ARBA" id="ARBA00022475"/>
    </source>
</evidence>
<organism evidence="7 8">
    <name type="scientific">Anditalea andensis</name>
    <dbReference type="NCBI Taxonomy" id="1048983"/>
    <lineage>
        <taxon>Bacteria</taxon>
        <taxon>Pseudomonadati</taxon>
        <taxon>Bacteroidota</taxon>
        <taxon>Cytophagia</taxon>
        <taxon>Cytophagales</taxon>
        <taxon>Cytophagaceae</taxon>
        <taxon>Anditalea</taxon>
    </lineage>
</organism>
<keyword evidence="8" id="KW-1185">Reference proteome</keyword>
<dbReference type="NCBIfam" id="TIGR03518">
    <property type="entry name" value="ABC_perm_GldF"/>
    <property type="match status" value="1"/>
</dbReference>
<feature type="transmembrane region" description="Helical" evidence="6">
    <location>
        <begin position="12"/>
        <end position="35"/>
    </location>
</feature>
<dbReference type="Pfam" id="PF12679">
    <property type="entry name" value="ABC2_membrane_2"/>
    <property type="match status" value="1"/>
</dbReference>
<proteinExistence type="predicted"/>
<evidence type="ECO:0000256" key="4">
    <source>
        <dbReference type="ARBA" id="ARBA00022989"/>
    </source>
</evidence>
<dbReference type="GO" id="GO:0140359">
    <property type="term" value="F:ABC-type transporter activity"/>
    <property type="evidence" value="ECO:0007669"/>
    <property type="project" value="InterPro"/>
</dbReference>
<dbReference type="PANTHER" id="PTHR30294:SF29">
    <property type="entry name" value="MULTIDRUG ABC TRANSPORTER PERMEASE YBHS-RELATED"/>
    <property type="match status" value="1"/>
</dbReference>
<dbReference type="InterPro" id="IPR019860">
    <property type="entry name" value="Motility-assoc_ABC_perm_GldF"/>
</dbReference>
<evidence type="ECO:0000256" key="6">
    <source>
        <dbReference type="SAM" id="Phobius"/>
    </source>
</evidence>
<feature type="transmembrane region" description="Helical" evidence="6">
    <location>
        <begin position="164"/>
        <end position="184"/>
    </location>
</feature>
<feature type="transmembrane region" description="Helical" evidence="6">
    <location>
        <begin position="135"/>
        <end position="155"/>
    </location>
</feature>
<feature type="transmembrane region" description="Helical" evidence="6">
    <location>
        <begin position="219"/>
        <end position="237"/>
    </location>
</feature>
<keyword evidence="4 6" id="KW-1133">Transmembrane helix</keyword>
<dbReference type="RefSeq" id="WP_035071622.1">
    <property type="nucleotide sequence ID" value="NZ_JMIH01000014.1"/>
</dbReference>
<keyword evidence="3 6" id="KW-0812">Transmembrane</keyword>
<dbReference type="EMBL" id="JMIH01000014">
    <property type="protein sequence ID" value="KEO75085.1"/>
    <property type="molecule type" value="Genomic_DNA"/>
</dbReference>
<evidence type="ECO:0000256" key="1">
    <source>
        <dbReference type="ARBA" id="ARBA00004651"/>
    </source>
</evidence>
<dbReference type="OrthoDB" id="9794512at2"/>
<accession>A0A074L3P9</accession>
<comment type="subcellular location">
    <subcellularLocation>
        <location evidence="1">Cell membrane</location>
        <topology evidence="1">Multi-pass membrane protein</topology>
    </subcellularLocation>
</comment>
<dbReference type="eggNOG" id="COG1277">
    <property type="taxonomic scope" value="Bacteria"/>
</dbReference>
<dbReference type="Proteomes" id="UP000027821">
    <property type="component" value="Unassembled WGS sequence"/>
</dbReference>
<evidence type="ECO:0000256" key="3">
    <source>
        <dbReference type="ARBA" id="ARBA00022692"/>
    </source>
</evidence>
<evidence type="ECO:0000313" key="8">
    <source>
        <dbReference type="Proteomes" id="UP000027821"/>
    </source>
</evidence>
<feature type="transmembrane region" description="Helical" evidence="6">
    <location>
        <begin position="55"/>
        <end position="73"/>
    </location>
</feature>
<dbReference type="STRING" id="1048983.EL17_05280"/>
<dbReference type="AlphaFoldDB" id="A0A074L3P9"/>
<evidence type="ECO:0000313" key="7">
    <source>
        <dbReference type="EMBL" id="KEO75085.1"/>
    </source>
</evidence>
<dbReference type="InterPro" id="IPR051449">
    <property type="entry name" value="ABC-2_transporter_component"/>
</dbReference>
<comment type="caution">
    <text evidence="7">The sequence shown here is derived from an EMBL/GenBank/DDBJ whole genome shotgun (WGS) entry which is preliminary data.</text>
</comment>
<dbReference type="GO" id="GO:0005886">
    <property type="term" value="C:plasma membrane"/>
    <property type="evidence" value="ECO:0007669"/>
    <property type="project" value="UniProtKB-SubCell"/>
</dbReference>
<evidence type="ECO:0000256" key="5">
    <source>
        <dbReference type="ARBA" id="ARBA00023136"/>
    </source>
</evidence>
<protein>
    <submittedName>
        <fullName evidence="7">ABC transporter permease</fullName>
    </submittedName>
</protein>